<reference evidence="1" key="1">
    <citation type="submission" date="2023-10" db="EMBL/GenBank/DDBJ databases">
        <title>Genome assembly of Pristionchus species.</title>
        <authorList>
            <person name="Yoshida K."/>
            <person name="Sommer R.J."/>
        </authorList>
    </citation>
    <scope>NUCLEOTIDE SEQUENCE</scope>
    <source>
        <strain evidence="1">RS5133</strain>
    </source>
</reference>
<dbReference type="Proteomes" id="UP001432322">
    <property type="component" value="Unassembled WGS sequence"/>
</dbReference>
<evidence type="ECO:0000313" key="1">
    <source>
        <dbReference type="EMBL" id="GMT27992.1"/>
    </source>
</evidence>
<feature type="non-terminal residue" evidence="1">
    <location>
        <position position="1"/>
    </location>
</feature>
<evidence type="ECO:0000313" key="2">
    <source>
        <dbReference type="Proteomes" id="UP001432322"/>
    </source>
</evidence>
<protein>
    <submittedName>
        <fullName evidence="1">Uncharacterized protein</fullName>
    </submittedName>
</protein>
<gene>
    <name evidence="1" type="ORF">PFISCL1PPCAC_19289</name>
</gene>
<comment type="caution">
    <text evidence="1">The sequence shown here is derived from an EMBL/GenBank/DDBJ whole genome shotgun (WGS) entry which is preliminary data.</text>
</comment>
<sequence>DNFLAPGKPENYLAAGFWRAEISSVDHEQSGELGGGFWPSAKFLMMRRWKKLKNATESEKKDENSNQ</sequence>
<proteinExistence type="predicted"/>
<dbReference type="AlphaFoldDB" id="A0AAV5WAI0"/>
<accession>A0AAV5WAI0</accession>
<name>A0AAV5WAI0_9BILA</name>
<organism evidence="1 2">
    <name type="scientific">Pristionchus fissidentatus</name>
    <dbReference type="NCBI Taxonomy" id="1538716"/>
    <lineage>
        <taxon>Eukaryota</taxon>
        <taxon>Metazoa</taxon>
        <taxon>Ecdysozoa</taxon>
        <taxon>Nematoda</taxon>
        <taxon>Chromadorea</taxon>
        <taxon>Rhabditida</taxon>
        <taxon>Rhabditina</taxon>
        <taxon>Diplogasteromorpha</taxon>
        <taxon>Diplogasteroidea</taxon>
        <taxon>Neodiplogasteridae</taxon>
        <taxon>Pristionchus</taxon>
    </lineage>
</organism>
<keyword evidence="2" id="KW-1185">Reference proteome</keyword>
<dbReference type="EMBL" id="BTSY01000005">
    <property type="protein sequence ID" value="GMT27992.1"/>
    <property type="molecule type" value="Genomic_DNA"/>
</dbReference>